<keyword evidence="3 5" id="KW-1133">Transmembrane helix</keyword>
<evidence type="ECO:0000313" key="7">
    <source>
        <dbReference type="EMBL" id="WIM70299.1"/>
    </source>
</evidence>
<sequence>MGTVVWGQIEAGSSHWWLLLTVAFATTIAGVGVFVANALRLPPPGPWFILLVAGASTMTHRLDLNPVEVAAWASVGVVSSIIVGMAPALVRPHGPEEEAVDTLEATVAAIPRDGRDAPLSVERIHQAQTALAHAWVTLGDAGVIHGGRIAPGGRRELAERTLAAQQALAGASTGARARASQLADTPTYLDVSRLRVPYTRPSISYRLYRSAHRYSHATMTAVKVFIACLAASVVGIAFGLDRPDWAIVSALLILQWGPDRLLGSVLGIGLFAGLHLLDLGPWGLLLALAACQFFAEIFVVRNYVLCVIATTPLALMMGNALQLPLGETVVSRTIEVLLSVIFAVGVLWVVLRDAEPAHHARLLTAAPDDVLPQRRDLQFELLSERRAVQSLAANLPEVAIERRATHLEVQAAGYALLDRCNDRPDQRLPIGDIQAVADRVSRD</sequence>
<evidence type="ECO:0000256" key="1">
    <source>
        <dbReference type="ARBA" id="ARBA00004141"/>
    </source>
</evidence>
<evidence type="ECO:0000256" key="4">
    <source>
        <dbReference type="ARBA" id="ARBA00023136"/>
    </source>
</evidence>
<evidence type="ECO:0000256" key="3">
    <source>
        <dbReference type="ARBA" id="ARBA00022989"/>
    </source>
</evidence>
<gene>
    <name evidence="7" type="ORF">QP029_00010</name>
</gene>
<feature type="domain" description="Integral membrane bound transporter" evidence="6">
    <location>
        <begin position="231"/>
        <end position="344"/>
    </location>
</feature>
<evidence type="ECO:0000256" key="2">
    <source>
        <dbReference type="ARBA" id="ARBA00022692"/>
    </source>
</evidence>
<keyword evidence="4 5" id="KW-0472">Membrane</keyword>
<evidence type="ECO:0000256" key="5">
    <source>
        <dbReference type="SAM" id="Phobius"/>
    </source>
</evidence>
<keyword evidence="8" id="KW-1185">Reference proteome</keyword>
<name>A0ABY8VKX9_9CORY</name>
<feature type="transmembrane region" description="Helical" evidence="5">
    <location>
        <begin position="220"/>
        <end position="240"/>
    </location>
</feature>
<reference evidence="7 8" key="1">
    <citation type="submission" date="2023-05" db="EMBL/GenBank/DDBJ databases">
        <title>Corynebacterium suedekumii sp. nov. and Corynebacterium breve sp. nov. isolated from raw cow's milk.</title>
        <authorList>
            <person name="Baer M.K."/>
            <person name="Mehl L."/>
            <person name="Hellmuth R."/>
            <person name="Marke G."/>
            <person name="Lipski A."/>
        </authorList>
    </citation>
    <scope>NUCLEOTIDE SEQUENCE [LARGE SCALE GENOMIC DNA]</scope>
    <source>
        <strain evidence="7 8">LM112</strain>
    </source>
</reference>
<feature type="transmembrane region" description="Helical" evidence="5">
    <location>
        <begin position="284"/>
        <end position="310"/>
    </location>
</feature>
<comment type="subcellular location">
    <subcellularLocation>
        <location evidence="1">Membrane</location>
        <topology evidence="1">Multi-pass membrane protein</topology>
    </subcellularLocation>
</comment>
<dbReference type="InterPro" id="IPR049453">
    <property type="entry name" value="Memb_transporter_dom"/>
</dbReference>
<feature type="transmembrane region" description="Helical" evidence="5">
    <location>
        <begin position="16"/>
        <end position="39"/>
    </location>
</feature>
<dbReference type="RefSeq" id="WP_284874889.1">
    <property type="nucleotide sequence ID" value="NZ_CP126970.1"/>
</dbReference>
<dbReference type="EMBL" id="CP126970">
    <property type="protein sequence ID" value="WIM70299.1"/>
    <property type="molecule type" value="Genomic_DNA"/>
</dbReference>
<evidence type="ECO:0000313" key="8">
    <source>
        <dbReference type="Proteomes" id="UP001238805"/>
    </source>
</evidence>
<protein>
    <submittedName>
        <fullName evidence="7">FUSC family protein</fullName>
    </submittedName>
</protein>
<organism evidence="7 8">
    <name type="scientific">Corynebacterium suedekumii</name>
    <dbReference type="NCBI Taxonomy" id="3049801"/>
    <lineage>
        <taxon>Bacteria</taxon>
        <taxon>Bacillati</taxon>
        <taxon>Actinomycetota</taxon>
        <taxon>Actinomycetes</taxon>
        <taxon>Mycobacteriales</taxon>
        <taxon>Corynebacteriaceae</taxon>
        <taxon>Corynebacterium</taxon>
    </lineage>
</organism>
<accession>A0ABY8VKX9</accession>
<proteinExistence type="predicted"/>
<feature type="transmembrane region" description="Helical" evidence="5">
    <location>
        <begin position="330"/>
        <end position="351"/>
    </location>
</feature>
<evidence type="ECO:0000259" key="6">
    <source>
        <dbReference type="Pfam" id="PF13515"/>
    </source>
</evidence>
<keyword evidence="2 5" id="KW-0812">Transmembrane</keyword>
<dbReference type="Pfam" id="PF13515">
    <property type="entry name" value="FUSC_2"/>
    <property type="match status" value="1"/>
</dbReference>
<dbReference type="Proteomes" id="UP001238805">
    <property type="component" value="Chromosome"/>
</dbReference>